<sequence>MAESVDKDALKQFGEEILGKMAEMVKEIGTDKKKKVREVEDEKPPKVSSKGIQKNLDFNFKIRNI</sequence>
<dbReference type="RefSeq" id="XP_045099075.1">
    <property type="nucleotide sequence ID" value="XM_045244370.1"/>
</dbReference>
<accession>B6IHY2</accession>
<name>B6IHY2_CAEBR</name>
<dbReference type="KEGG" id="cbr:CBG_26796"/>
<reference evidence="1 2" key="1">
    <citation type="journal article" date="2003" name="PLoS Biol.">
        <title>The genome sequence of Caenorhabditis briggsae: a platform for comparative genomics.</title>
        <authorList>
            <person name="Stein L.D."/>
            <person name="Bao Z."/>
            <person name="Blasiar D."/>
            <person name="Blumenthal T."/>
            <person name="Brent M.R."/>
            <person name="Chen N."/>
            <person name="Chinwalla A."/>
            <person name="Clarke L."/>
            <person name="Clee C."/>
            <person name="Coghlan A."/>
            <person name="Coulson A."/>
            <person name="D'Eustachio P."/>
            <person name="Fitch D.H."/>
            <person name="Fulton L.A."/>
            <person name="Fulton R.E."/>
            <person name="Griffiths-Jones S."/>
            <person name="Harris T.W."/>
            <person name="Hillier L.W."/>
            <person name="Kamath R."/>
            <person name="Kuwabara P.E."/>
            <person name="Mardis E.R."/>
            <person name="Marra M.A."/>
            <person name="Miner T.L."/>
            <person name="Minx P."/>
            <person name="Mullikin J.C."/>
            <person name="Plumb R.W."/>
            <person name="Rogers J."/>
            <person name="Schein J.E."/>
            <person name="Sohrmann M."/>
            <person name="Spieth J."/>
            <person name="Stajich J.E."/>
            <person name="Wei C."/>
            <person name="Willey D."/>
            <person name="Wilson R.K."/>
            <person name="Durbin R."/>
            <person name="Waterston R.H."/>
        </authorList>
    </citation>
    <scope>NUCLEOTIDE SEQUENCE [LARGE SCALE GENOMIC DNA]</scope>
    <source>
        <strain evidence="1 2">AF16</strain>
    </source>
</reference>
<gene>
    <name evidence="1" type="ORF">CBG26796</name>
    <name evidence="1" type="ORF">CBG_26796</name>
</gene>
<proteinExistence type="predicted"/>
<organism evidence="1 2">
    <name type="scientific">Caenorhabditis briggsae</name>
    <dbReference type="NCBI Taxonomy" id="6238"/>
    <lineage>
        <taxon>Eukaryota</taxon>
        <taxon>Metazoa</taxon>
        <taxon>Ecdysozoa</taxon>
        <taxon>Nematoda</taxon>
        <taxon>Chromadorea</taxon>
        <taxon>Rhabditida</taxon>
        <taxon>Rhabditina</taxon>
        <taxon>Rhabditomorpha</taxon>
        <taxon>Rhabditoidea</taxon>
        <taxon>Rhabditidae</taxon>
        <taxon>Peloderinae</taxon>
        <taxon>Caenorhabditis</taxon>
    </lineage>
</organism>
<reference evidence="1 2" key="2">
    <citation type="journal article" date="2011" name="PLoS Genet.">
        <title>Caenorhabditis briggsae recombinant inbred line genotypes reveal inter-strain incompatibility and the evolution of recombination.</title>
        <authorList>
            <person name="Ross J.A."/>
            <person name="Koboldt D.C."/>
            <person name="Staisch J.E."/>
            <person name="Chamberlin H.M."/>
            <person name="Gupta B.P."/>
            <person name="Miller R.D."/>
            <person name="Baird S.E."/>
            <person name="Haag E.S."/>
        </authorList>
    </citation>
    <scope>NUCLEOTIDE SEQUENCE [LARGE SCALE GENOMIC DNA]</scope>
    <source>
        <strain evidence="1 2">AF16</strain>
    </source>
</reference>
<keyword evidence="2" id="KW-1185">Reference proteome</keyword>
<dbReference type="HOGENOM" id="CLU_2851765_0_0_1"/>
<dbReference type="CTD" id="68918261"/>
<protein>
    <submittedName>
        <fullName evidence="1">Protein CBG26796</fullName>
    </submittedName>
</protein>
<evidence type="ECO:0000313" key="2">
    <source>
        <dbReference type="Proteomes" id="UP000008549"/>
    </source>
</evidence>
<dbReference type="GeneID" id="68918261"/>
<dbReference type="InParanoid" id="B6IHY2"/>
<dbReference type="EMBL" id="HE601167">
    <property type="protein sequence ID" value="CAR99512.1"/>
    <property type="molecule type" value="Genomic_DNA"/>
</dbReference>
<dbReference type="AlphaFoldDB" id="B6IHY2"/>
<dbReference type="Proteomes" id="UP000008549">
    <property type="component" value="Unassembled WGS sequence"/>
</dbReference>
<evidence type="ECO:0000313" key="1">
    <source>
        <dbReference type="EMBL" id="CAR99512.1"/>
    </source>
</evidence>